<accession>F5XNQ7</accession>
<evidence type="ECO:0000313" key="4">
    <source>
        <dbReference type="Proteomes" id="UP000007947"/>
    </source>
</evidence>
<evidence type="ECO:0000259" key="2">
    <source>
        <dbReference type="PROSITE" id="PS51494"/>
    </source>
</evidence>
<proteinExistence type="predicted"/>
<gene>
    <name evidence="3" type="ordered locus">MLP_11570</name>
</gene>
<dbReference type="eggNOG" id="COG1044">
    <property type="taxonomic scope" value="Bacteria"/>
</dbReference>
<dbReference type="InterPro" id="IPR009003">
    <property type="entry name" value="Peptidase_S1_PA"/>
</dbReference>
<evidence type="ECO:0000313" key="3">
    <source>
        <dbReference type="EMBL" id="BAK34171.1"/>
    </source>
</evidence>
<dbReference type="EMBL" id="AP012204">
    <property type="protein sequence ID" value="BAK34171.1"/>
    <property type="molecule type" value="Genomic_DNA"/>
</dbReference>
<organism evidence="3 4">
    <name type="scientific">Microlunatus phosphovorus (strain ATCC 700054 / DSM 10555 / JCM 9379 / NBRC 101784 / NCIMB 13414 / VKM Ac-1990 / NM-1)</name>
    <dbReference type="NCBI Taxonomy" id="1032480"/>
    <lineage>
        <taxon>Bacteria</taxon>
        <taxon>Bacillati</taxon>
        <taxon>Actinomycetota</taxon>
        <taxon>Actinomycetes</taxon>
        <taxon>Propionibacteriales</taxon>
        <taxon>Propionibacteriaceae</taxon>
        <taxon>Microlunatus</taxon>
    </lineage>
</organism>
<dbReference type="HOGENOM" id="CLU_469152_0_0_11"/>
<feature type="region of interest" description="Disordered" evidence="1">
    <location>
        <begin position="1"/>
        <end position="23"/>
    </location>
</feature>
<dbReference type="Pfam" id="PF05580">
    <property type="entry name" value="Peptidase_S55"/>
    <property type="match status" value="1"/>
</dbReference>
<feature type="domain" description="Peptidase S55" evidence="2">
    <location>
        <begin position="1"/>
        <end position="150"/>
    </location>
</feature>
<dbReference type="Proteomes" id="UP000007947">
    <property type="component" value="Chromosome"/>
</dbReference>
<dbReference type="PROSITE" id="PS51494">
    <property type="entry name" value="SPOIVB"/>
    <property type="match status" value="1"/>
</dbReference>
<sequence length="598" mass="62438">MATPAYAQPDTTKRVTAQAEDPCPTPVSIADVKQDLADGKPVVGTGWTVVKGTTPESFKVEVLAVIPDGIGAGRDLVMIEVSDLPSQNVIGSNGIWAGMSGSPVYVDGKLLGAISYGFTWSASPIGGLTPATDMMELLNAPTAGQAKTKGAAKNKVTLSAGQRQAAEARATAAIPRSLEKLPTPVSVSGLSDKRLASLQKTFDKSGRSFIAYRGASGGKPVSSSAVPTAPVPGGNFAAVQIYGDLTVAGIGTTTAVCGDKVLAFGHPMDFAGKVSYGANHASALRIMNDGADGSFKMANLGENFGIVDQDRLAAIRATIGSGPVTTPIKSKITNLDNGKSRTGTTESAVPEYTAAATVYGLWANYDSTFDKWGKGLATSSWTIKGTRAGGKAFSVSRSDMWSDLGDPTIDPAIEAADAVDALLSNEYEPVKITSVDFNSSVKSAYERYRITKLAVSVNGGKYKNVSSITVKPKAKLKVRVTMRGYQSTVDRNVVLNLKVAKRYAKQIGTITVQGGLSAGSSSFLDDEDLSCLLMDCDESEGSLNSIISDITSPPKNNVVRADLDFGENDEGEFSGDARTFAAAPVTGEKVIVIKVKKK</sequence>
<dbReference type="STRING" id="1032480.MLP_11570"/>
<name>F5XNQ7_MICPN</name>
<dbReference type="AlphaFoldDB" id="F5XNQ7"/>
<keyword evidence="4" id="KW-1185">Reference proteome</keyword>
<dbReference type="KEGG" id="mph:MLP_11570"/>
<evidence type="ECO:0000256" key="1">
    <source>
        <dbReference type="SAM" id="MobiDB-lite"/>
    </source>
</evidence>
<reference evidence="3 4" key="1">
    <citation type="submission" date="2011-05" db="EMBL/GenBank/DDBJ databases">
        <title>Whole genome sequence of Microlunatus phosphovorus NM-1.</title>
        <authorList>
            <person name="Hosoyama A."/>
            <person name="Sasaki K."/>
            <person name="Harada T."/>
            <person name="Igarashi R."/>
            <person name="Kawakoshi A."/>
            <person name="Sasagawa M."/>
            <person name="Fukada J."/>
            <person name="Nakamura S."/>
            <person name="Katano Y."/>
            <person name="Hanada S."/>
            <person name="Kamagata Y."/>
            <person name="Nakamura N."/>
            <person name="Yamazaki S."/>
            <person name="Fujita N."/>
        </authorList>
    </citation>
    <scope>NUCLEOTIDE SEQUENCE [LARGE SCALE GENOMIC DNA]</scope>
    <source>
        <strain evidence="4">ATCC 700054 / DSM 10555 / JCM 9379 / NBRC 101784 / NCIMB 13414 / VKM Ac-1990 / NM-1</strain>
    </source>
</reference>
<protein>
    <recommendedName>
        <fullName evidence="2">Peptidase S55 domain-containing protein</fullName>
    </recommendedName>
</protein>
<dbReference type="SUPFAM" id="SSF50494">
    <property type="entry name" value="Trypsin-like serine proteases"/>
    <property type="match status" value="1"/>
</dbReference>
<dbReference type="InterPro" id="IPR008763">
    <property type="entry name" value="Peptidase_S55"/>
</dbReference>